<dbReference type="eggNOG" id="COG2818">
    <property type="taxonomic scope" value="Bacteria"/>
</dbReference>
<evidence type="ECO:0000256" key="6">
    <source>
        <dbReference type="ARBA" id="ARBA00052558"/>
    </source>
</evidence>
<dbReference type="SUPFAM" id="SSF48150">
    <property type="entry name" value="DNA-glycosylase"/>
    <property type="match status" value="1"/>
</dbReference>
<dbReference type="AlphaFoldDB" id="Q8R5V0"/>
<evidence type="ECO:0000313" key="10">
    <source>
        <dbReference type="EMBL" id="AAM23395.1"/>
    </source>
</evidence>
<gene>
    <name evidence="10" type="primary">Tag</name>
    <name evidence="10" type="ordered locus">TTE0091</name>
</gene>
<comment type="catalytic activity">
    <reaction evidence="6">
        <text>Hydrolysis of alkylated DNA, releasing 3-methyladenine.</text>
        <dbReference type="EC" id="3.2.2.20"/>
    </reaction>
</comment>
<evidence type="ECO:0000256" key="1">
    <source>
        <dbReference type="ARBA" id="ARBA00022723"/>
    </source>
</evidence>
<feature type="binding site" evidence="9">
    <location>
        <position position="181"/>
    </location>
    <ligand>
        <name>Zn(2+)</name>
        <dbReference type="ChEBI" id="CHEBI:29105"/>
    </ligand>
</feature>
<proteinExistence type="predicted"/>
<feature type="binding site" evidence="9">
    <location>
        <position position="19"/>
    </location>
    <ligand>
        <name>Zn(2+)</name>
        <dbReference type="ChEBI" id="CHEBI:29105"/>
    </ligand>
</feature>
<evidence type="ECO:0000256" key="8">
    <source>
        <dbReference type="ARBA" id="ARBA00066766"/>
    </source>
</evidence>
<keyword evidence="11" id="KW-1185">Reference proteome</keyword>
<name>Q8R5V0_CALS4</name>
<dbReference type="GO" id="GO:0046872">
    <property type="term" value="F:metal ion binding"/>
    <property type="evidence" value="ECO:0007669"/>
    <property type="project" value="UniProtKB-KW"/>
</dbReference>
<dbReference type="InterPro" id="IPR005019">
    <property type="entry name" value="Adenine_glyco"/>
</dbReference>
<sequence>MNMQRCPWCLVDPIYIKYHDEEWGVPVHDDRKHFEFLILESFQAGLSWLTILKKRENFRRAYSGFDPHMVSQYDEEKIRELLENKGIVRNRKKIEASIHNAKKFIEIQKEFGSFDEYIWRFVNYKPIINSWEKVEDIPSRTELSDMISEDLKRRGFVFIGSTIVYSYMQAVGLVNDHLVSCFRYKELS</sequence>
<dbReference type="STRING" id="273068.TTE0091"/>
<evidence type="ECO:0000256" key="3">
    <source>
        <dbReference type="ARBA" id="ARBA00022801"/>
    </source>
</evidence>
<dbReference type="PANTHER" id="PTHR31116:SF29">
    <property type="entry name" value="DNA GLYCOSYLASE SUPERFAMILY PROTEIN"/>
    <property type="match status" value="1"/>
</dbReference>
<comment type="function">
    <text evidence="7">Hydrolysis of the deoxyribose N-glycosidic bond to excise 3-methyladenine from the damaged DNA polymer formed by alkylation lesions.</text>
</comment>
<keyword evidence="3" id="KW-0378">Hydrolase</keyword>
<keyword evidence="1 9" id="KW-0479">Metal-binding</keyword>
<protein>
    <recommendedName>
        <fullName evidence="8">DNA-3-methyladenine glycosylase I</fullName>
        <ecNumber evidence="8">3.2.2.20</ecNumber>
    </recommendedName>
</protein>
<dbReference type="HOGENOM" id="CLU_083758_1_0_9"/>
<dbReference type="FunFam" id="1.10.340.30:FF:000009">
    <property type="entry name" value="DNA-3-methyladenine glycosylase I"/>
    <property type="match status" value="1"/>
</dbReference>
<dbReference type="GO" id="GO:0006284">
    <property type="term" value="P:base-excision repair"/>
    <property type="evidence" value="ECO:0007669"/>
    <property type="project" value="InterPro"/>
</dbReference>
<reference evidence="10 11" key="1">
    <citation type="journal article" date="2002" name="Genome Res.">
        <title>A complete sequence of the T. tengcongensis genome.</title>
        <authorList>
            <person name="Bao Q."/>
            <person name="Tian Y."/>
            <person name="Li W."/>
            <person name="Xu Z."/>
            <person name="Xuan Z."/>
            <person name="Hu S."/>
            <person name="Dong W."/>
            <person name="Yang J."/>
            <person name="Chen Y."/>
            <person name="Xue Y."/>
            <person name="Xu Y."/>
            <person name="Lai X."/>
            <person name="Huang L."/>
            <person name="Dong X."/>
            <person name="Ma Y."/>
            <person name="Ling L."/>
            <person name="Tan H."/>
            <person name="Chen R."/>
            <person name="Wang J."/>
            <person name="Yu J."/>
            <person name="Yang H."/>
        </authorList>
    </citation>
    <scope>NUCLEOTIDE SEQUENCE [LARGE SCALE GENOMIC DNA]</scope>
    <source>
        <strain evidence="11">DSM 15242 / JCM 11007 / NBRC 100824 / MB4</strain>
    </source>
</reference>
<dbReference type="PANTHER" id="PTHR31116">
    <property type="entry name" value="OS04G0501200 PROTEIN"/>
    <property type="match status" value="1"/>
</dbReference>
<evidence type="ECO:0000256" key="5">
    <source>
        <dbReference type="ARBA" id="ARBA00023204"/>
    </source>
</evidence>
<evidence type="ECO:0000256" key="7">
    <source>
        <dbReference type="ARBA" id="ARBA00057608"/>
    </source>
</evidence>
<evidence type="ECO:0000256" key="2">
    <source>
        <dbReference type="ARBA" id="ARBA00022763"/>
    </source>
</evidence>
<feature type="binding site" evidence="9">
    <location>
        <position position="177"/>
    </location>
    <ligand>
        <name>Zn(2+)</name>
        <dbReference type="ChEBI" id="CHEBI:29105"/>
    </ligand>
</feature>
<dbReference type="GO" id="GO:0008725">
    <property type="term" value="F:DNA-3-methyladenine glycosylase activity"/>
    <property type="evidence" value="ECO:0007669"/>
    <property type="project" value="UniProtKB-EC"/>
</dbReference>
<evidence type="ECO:0000313" key="11">
    <source>
        <dbReference type="Proteomes" id="UP000000555"/>
    </source>
</evidence>
<evidence type="ECO:0000256" key="4">
    <source>
        <dbReference type="ARBA" id="ARBA00022833"/>
    </source>
</evidence>
<keyword evidence="2" id="KW-0227">DNA damage</keyword>
<dbReference type="EC" id="3.2.2.20" evidence="8"/>
<feature type="binding site" evidence="9">
    <location>
        <position position="6"/>
    </location>
    <ligand>
        <name>Zn(2+)</name>
        <dbReference type="ChEBI" id="CHEBI:29105"/>
    </ligand>
</feature>
<organism evidence="10 11">
    <name type="scientific">Caldanaerobacter subterraneus subsp. tengcongensis (strain DSM 15242 / JCM 11007 / NBRC 100824 / MB4)</name>
    <name type="common">Thermoanaerobacter tengcongensis</name>
    <dbReference type="NCBI Taxonomy" id="273068"/>
    <lineage>
        <taxon>Bacteria</taxon>
        <taxon>Bacillati</taxon>
        <taxon>Bacillota</taxon>
        <taxon>Clostridia</taxon>
        <taxon>Thermoanaerobacterales</taxon>
        <taxon>Thermoanaerobacteraceae</taxon>
        <taxon>Caldanaerobacter</taxon>
    </lineage>
</organism>
<dbReference type="EMBL" id="AE008691">
    <property type="protein sequence ID" value="AAM23395.1"/>
    <property type="molecule type" value="Genomic_DNA"/>
</dbReference>
<dbReference type="NCBIfam" id="TIGR00624">
    <property type="entry name" value="tag"/>
    <property type="match status" value="1"/>
</dbReference>
<dbReference type="Gene3D" id="1.10.340.30">
    <property type="entry name" value="Hypothetical protein, domain 2"/>
    <property type="match status" value="1"/>
</dbReference>
<accession>Q8R5V0</accession>
<keyword evidence="4 9" id="KW-0862">Zinc</keyword>
<dbReference type="KEGG" id="tte:TTE0091"/>
<keyword evidence="5" id="KW-0234">DNA repair</keyword>
<dbReference type="Pfam" id="PF03352">
    <property type="entry name" value="Adenine_glyco"/>
    <property type="match status" value="1"/>
</dbReference>
<dbReference type="Proteomes" id="UP000000555">
    <property type="component" value="Chromosome"/>
</dbReference>
<evidence type="ECO:0000256" key="9">
    <source>
        <dbReference type="PIRSR" id="PIRSR604597-1"/>
    </source>
</evidence>
<dbReference type="InterPro" id="IPR011257">
    <property type="entry name" value="DNA_glycosylase"/>
</dbReference>
<dbReference type="InterPro" id="IPR004597">
    <property type="entry name" value="Tag"/>
</dbReference>